<sequence>MPPKRVVVTMEEKKARLLKFFQDEYSFYTMKELEKLVPKKCAGVSPMIVKDLIQQMIDEDGLITVEKCGNINVYWCFKNQIFQKIYDNCLRLSKQIDTTVQEVSEMKKNLEKTRDTDRCMLSYGSEGSVVFDREEQMRKSAEIAEKLKPLQLRFQQLSESRWSDKSIIEKRESIVKQLDQINSFADDIEIIIEYFSEKYHIESKLIKKELEIPEEFEEFEIQFCNL</sequence>
<keyword evidence="4 5" id="KW-0539">Nucleus</keyword>
<evidence type="ECO:0000256" key="4">
    <source>
        <dbReference type="ARBA" id="ARBA00023242"/>
    </source>
</evidence>
<dbReference type="Pfam" id="PF03962">
    <property type="entry name" value="Mnd1"/>
    <property type="match status" value="1"/>
</dbReference>
<keyword evidence="8" id="KW-1185">Reference proteome</keyword>
<evidence type="ECO:0000256" key="5">
    <source>
        <dbReference type="PIRNR" id="PIRNR026991"/>
    </source>
</evidence>
<comment type="similarity">
    <text evidence="2 5">Belongs to the MND1 family.</text>
</comment>
<evidence type="ECO:0000256" key="3">
    <source>
        <dbReference type="ARBA" id="ARBA00023054"/>
    </source>
</evidence>
<dbReference type="KEGG" id="zmk:HG535_0G01900"/>
<evidence type="ECO:0000313" key="7">
    <source>
        <dbReference type="EMBL" id="QLG74306.1"/>
    </source>
</evidence>
<proteinExistence type="inferred from homology"/>
<gene>
    <name evidence="7" type="ORF">HG535_0G01900</name>
</gene>
<keyword evidence="3" id="KW-0175">Coiled coil</keyword>
<dbReference type="AlphaFoldDB" id="A0A7H9B7G0"/>
<dbReference type="InterPro" id="IPR040453">
    <property type="entry name" value="Mnd1_HTH"/>
</dbReference>
<dbReference type="GO" id="GO:0007131">
    <property type="term" value="P:reciprocal meiotic recombination"/>
    <property type="evidence" value="ECO:0007669"/>
    <property type="project" value="InterPro"/>
</dbReference>
<evidence type="ECO:0000256" key="2">
    <source>
        <dbReference type="ARBA" id="ARBA00005981"/>
    </source>
</evidence>
<evidence type="ECO:0000313" key="8">
    <source>
        <dbReference type="Proteomes" id="UP000509704"/>
    </source>
</evidence>
<protein>
    <recommendedName>
        <fullName evidence="5">Meiotic nuclear division protein 1</fullName>
    </recommendedName>
</protein>
<dbReference type="GO" id="GO:0003690">
    <property type="term" value="F:double-stranded DNA binding"/>
    <property type="evidence" value="ECO:0007669"/>
    <property type="project" value="InterPro"/>
</dbReference>
<evidence type="ECO:0000259" key="6">
    <source>
        <dbReference type="Pfam" id="PF03962"/>
    </source>
</evidence>
<reference evidence="7 8" key="1">
    <citation type="submission" date="2020-07" db="EMBL/GenBank/DDBJ databases">
        <title>The yeast mating-type switching endonuclease HO is a domesticated member of an unorthodox homing genetic element family.</title>
        <authorList>
            <person name="Coughlan A.Y."/>
            <person name="Lombardi L."/>
            <person name="Braun-Galleani S."/>
            <person name="Martos A.R."/>
            <person name="Galeote V."/>
            <person name="Bigey F."/>
            <person name="Dequin S."/>
            <person name="Byrne K.P."/>
            <person name="Wolfe K.H."/>
        </authorList>
    </citation>
    <scope>NUCLEOTIDE SEQUENCE [LARGE SCALE GENOMIC DNA]</scope>
    <source>
        <strain evidence="7 8">NRRL Y-6702</strain>
    </source>
</reference>
<name>A0A7H9B7G0_ZYGMR</name>
<dbReference type="GeneID" id="59238089"/>
<dbReference type="EMBL" id="CP058610">
    <property type="protein sequence ID" value="QLG74306.1"/>
    <property type="molecule type" value="Genomic_DNA"/>
</dbReference>
<comment type="function">
    <text evidence="5">Required for proper homologous chromosome pairing and efficient cross-over and intragenic recombination during meiosis.</text>
</comment>
<dbReference type="OrthoDB" id="9978204at2759"/>
<dbReference type="GO" id="GO:0005634">
    <property type="term" value="C:nucleus"/>
    <property type="evidence" value="ECO:0007669"/>
    <property type="project" value="UniProtKB-SubCell"/>
</dbReference>
<dbReference type="PIRSF" id="PIRSF026991">
    <property type="entry name" value="Mnd1"/>
    <property type="match status" value="1"/>
</dbReference>
<dbReference type="InterPro" id="IPR005647">
    <property type="entry name" value="Mnd1"/>
</dbReference>
<dbReference type="Proteomes" id="UP000509704">
    <property type="component" value="Chromosome 7"/>
</dbReference>
<organism evidence="7 8">
    <name type="scientific">Zygotorulaspora mrakii</name>
    <name type="common">Zygosaccharomyces mrakii</name>
    <dbReference type="NCBI Taxonomy" id="42260"/>
    <lineage>
        <taxon>Eukaryota</taxon>
        <taxon>Fungi</taxon>
        <taxon>Dikarya</taxon>
        <taxon>Ascomycota</taxon>
        <taxon>Saccharomycotina</taxon>
        <taxon>Saccharomycetes</taxon>
        <taxon>Saccharomycetales</taxon>
        <taxon>Saccharomycetaceae</taxon>
        <taxon>Zygotorulaspora</taxon>
    </lineage>
</organism>
<comment type="subcellular location">
    <subcellularLocation>
        <location evidence="1 5">Nucleus</location>
    </subcellularLocation>
</comment>
<feature type="domain" description="Mnd1 HTH" evidence="6">
    <location>
        <begin position="17"/>
        <end position="78"/>
    </location>
</feature>
<evidence type="ECO:0000256" key="1">
    <source>
        <dbReference type="ARBA" id="ARBA00004123"/>
    </source>
</evidence>
<accession>A0A7H9B7G0</accession>
<dbReference type="RefSeq" id="XP_037146031.1">
    <property type="nucleotide sequence ID" value="XM_037290136.1"/>
</dbReference>